<protein>
    <recommendedName>
        <fullName evidence="5">Proline-rich protein 7</fullName>
    </recommendedName>
</protein>
<reference evidence="3 4" key="1">
    <citation type="journal article" date="2021" name="Sci. Rep.">
        <title>Chromosome anchoring in Senegalese sole (Solea senegalensis) reveals sex-associated markers and genome rearrangements in flatfish.</title>
        <authorList>
            <person name="Guerrero-Cozar I."/>
            <person name="Gomez-Garrido J."/>
            <person name="Berbel C."/>
            <person name="Martinez-Blanch J.F."/>
            <person name="Alioto T."/>
            <person name="Claros M.G."/>
            <person name="Gagnaire P.A."/>
            <person name="Manchado M."/>
        </authorList>
    </citation>
    <scope>NUCLEOTIDE SEQUENCE [LARGE SCALE GENOMIC DNA]</scope>
    <source>
        <strain evidence="3">Sse05_10M</strain>
    </source>
</reference>
<evidence type="ECO:0000256" key="1">
    <source>
        <dbReference type="SAM" id="MobiDB-lite"/>
    </source>
</evidence>
<dbReference type="PANTHER" id="PTHR16209:SF3">
    <property type="entry name" value="PROLINE-RICH PROTEIN 7"/>
    <property type="match status" value="1"/>
</dbReference>
<evidence type="ECO:0000313" key="4">
    <source>
        <dbReference type="Proteomes" id="UP000693946"/>
    </source>
</evidence>
<keyword evidence="2" id="KW-0472">Membrane</keyword>
<organism evidence="3 4">
    <name type="scientific">Solea senegalensis</name>
    <name type="common">Senegalese sole</name>
    <dbReference type="NCBI Taxonomy" id="28829"/>
    <lineage>
        <taxon>Eukaryota</taxon>
        <taxon>Metazoa</taxon>
        <taxon>Chordata</taxon>
        <taxon>Craniata</taxon>
        <taxon>Vertebrata</taxon>
        <taxon>Euteleostomi</taxon>
        <taxon>Actinopterygii</taxon>
        <taxon>Neopterygii</taxon>
        <taxon>Teleostei</taxon>
        <taxon>Neoteleostei</taxon>
        <taxon>Acanthomorphata</taxon>
        <taxon>Carangaria</taxon>
        <taxon>Pleuronectiformes</taxon>
        <taxon>Pleuronectoidei</taxon>
        <taxon>Soleidae</taxon>
        <taxon>Solea</taxon>
    </lineage>
</organism>
<gene>
    <name evidence="3" type="ORF">JOB18_021140</name>
</gene>
<evidence type="ECO:0008006" key="5">
    <source>
        <dbReference type="Google" id="ProtNLM"/>
    </source>
</evidence>
<dbReference type="Proteomes" id="UP000693946">
    <property type="component" value="Linkage Group LG13"/>
</dbReference>
<name>A0AAV6SGS0_SOLSE</name>
<reference evidence="3" key="2">
    <citation type="submission" date="2021-03" db="EMBL/GenBank/DDBJ databases">
        <authorList>
            <person name="Guerrero-Cozar I."/>
            <person name="Gomez-Garrido J."/>
            <person name="Berbel C."/>
            <person name="Martinez-Blanch J.F."/>
            <person name="Alioto T."/>
            <person name="Claros M.G."/>
            <person name="Gagnaire P.A."/>
            <person name="Manchado M."/>
        </authorList>
    </citation>
    <scope>NUCLEOTIDE SEQUENCE</scope>
    <source>
        <strain evidence="3">Sse05_10M</strain>
        <tissue evidence="3">Blood</tissue>
    </source>
</reference>
<feature type="compositionally biased region" description="Pro residues" evidence="1">
    <location>
        <begin position="56"/>
        <end position="70"/>
    </location>
</feature>
<evidence type="ECO:0000256" key="2">
    <source>
        <dbReference type="SAM" id="Phobius"/>
    </source>
</evidence>
<dbReference type="EMBL" id="JAGKHQ010000005">
    <property type="protein sequence ID" value="KAG7516037.1"/>
    <property type="molecule type" value="Genomic_DNA"/>
</dbReference>
<comment type="caution">
    <text evidence="3">The sequence shown here is derived from an EMBL/GenBank/DDBJ whole genome shotgun (WGS) entry which is preliminary data.</text>
</comment>
<dbReference type="EMBL" id="JAGKHQ010000005">
    <property type="protein sequence ID" value="KAG7516038.1"/>
    <property type="molecule type" value="Genomic_DNA"/>
</dbReference>
<accession>A0AAV6SGS0</accession>
<dbReference type="EMBL" id="JAGKHQ010000005">
    <property type="protein sequence ID" value="KAG7516039.1"/>
    <property type="molecule type" value="Genomic_DNA"/>
</dbReference>
<sequence>MVMSQGASTFLLCFSGFWLGWAVVVMLCCFCSFLQRRLKRRLDDRLQSVDTEPLSCSPPPLLAPPPPLQPPLQLRPAPPHTVSPPLPLQLPHPLPQATWVSLPDADVIGKPPCYEEAVLMADPPPPYSEILADPQGGTYQKPVLLRAAPPPLRENQNRAFESKTGKSPPTAVLFPDRGYSSLIRLPSSRRWDSLGRLLSNMDLNHNNLMMPTTAAMATMPRRELRAQHGGHGLRGGTQGGIQGFPGRFQGLQVCGLLGRSTAV</sequence>
<dbReference type="AlphaFoldDB" id="A0AAV6SGS0"/>
<keyword evidence="4" id="KW-1185">Reference proteome</keyword>
<dbReference type="PANTHER" id="PTHR16209">
    <property type="entry name" value="VESICULAR, OVEREXPRESSED IN CANCER, PROSURVIVAL PROTEIN 1"/>
    <property type="match status" value="1"/>
</dbReference>
<proteinExistence type="predicted"/>
<keyword evidence="2" id="KW-1133">Transmembrane helix</keyword>
<dbReference type="InterPro" id="IPR051994">
    <property type="entry name" value="WW_domain-binding"/>
</dbReference>
<evidence type="ECO:0000313" key="3">
    <source>
        <dbReference type="EMBL" id="KAG7516038.1"/>
    </source>
</evidence>
<feature type="transmembrane region" description="Helical" evidence="2">
    <location>
        <begin position="6"/>
        <end position="34"/>
    </location>
</feature>
<feature type="region of interest" description="Disordered" evidence="1">
    <location>
        <begin position="50"/>
        <end position="82"/>
    </location>
</feature>
<keyword evidence="2" id="KW-0812">Transmembrane</keyword>